<organism evidence="6">
    <name type="scientific">uncultured organism</name>
    <dbReference type="NCBI Taxonomy" id="155900"/>
    <lineage>
        <taxon>unclassified sequences</taxon>
        <taxon>environmental samples</taxon>
    </lineage>
</organism>
<protein>
    <submittedName>
        <fullName evidence="6">Putative carbohydrate-active enzyme</fullName>
    </submittedName>
</protein>
<dbReference type="SUPFAM" id="SSF51445">
    <property type="entry name" value="(Trans)glycosidases"/>
    <property type="match status" value="1"/>
</dbReference>
<comment type="similarity">
    <text evidence="1">Belongs to the glycosyl hydrolase 3 family.</text>
</comment>
<dbReference type="Pfam" id="PF01915">
    <property type="entry name" value="Glyco_hydro_3_C"/>
    <property type="match status" value="1"/>
</dbReference>
<feature type="domain" description="Glycoside hydrolase family 3 C-terminal" evidence="5">
    <location>
        <begin position="359"/>
        <end position="614"/>
    </location>
</feature>
<proteinExistence type="inferred from homology"/>
<dbReference type="InterPro" id="IPR019800">
    <property type="entry name" value="Glyco_hydro_3_AS"/>
</dbReference>
<feature type="domain" description="Glycoside hydrolase family 3 N-terminal" evidence="4">
    <location>
        <begin position="102"/>
        <end position="326"/>
    </location>
</feature>
<dbReference type="InterPro" id="IPR036881">
    <property type="entry name" value="Glyco_hydro_3_C_sf"/>
</dbReference>
<evidence type="ECO:0000313" key="6">
    <source>
        <dbReference type="EMBL" id="ADX05754.1"/>
    </source>
</evidence>
<dbReference type="PANTHER" id="PTHR42715">
    <property type="entry name" value="BETA-GLUCOSIDASE"/>
    <property type="match status" value="1"/>
</dbReference>
<dbReference type="InterPro" id="IPR002772">
    <property type="entry name" value="Glyco_hydro_3_C"/>
</dbReference>
<dbReference type="Gene3D" id="2.60.40.10">
    <property type="entry name" value="Immunoglobulins"/>
    <property type="match status" value="1"/>
</dbReference>
<dbReference type="Gene3D" id="3.40.50.1700">
    <property type="entry name" value="Glycoside hydrolase family 3 C-terminal domain"/>
    <property type="match status" value="1"/>
</dbReference>
<dbReference type="InterPro" id="IPR036962">
    <property type="entry name" value="Glyco_hydro_3_N_sf"/>
</dbReference>
<evidence type="ECO:0000256" key="3">
    <source>
        <dbReference type="ARBA" id="ARBA00023277"/>
    </source>
</evidence>
<dbReference type="EMBL" id="HQ706087">
    <property type="protein sequence ID" value="ADX05754.1"/>
    <property type="molecule type" value="Genomic_DNA"/>
</dbReference>
<dbReference type="PANTHER" id="PTHR42715:SF10">
    <property type="entry name" value="BETA-GLUCOSIDASE"/>
    <property type="match status" value="1"/>
</dbReference>
<dbReference type="GO" id="GO:0005975">
    <property type="term" value="P:carbohydrate metabolic process"/>
    <property type="evidence" value="ECO:0007669"/>
    <property type="project" value="InterPro"/>
</dbReference>
<dbReference type="InterPro" id="IPR001764">
    <property type="entry name" value="Glyco_hydro_3_N"/>
</dbReference>
<dbReference type="PRINTS" id="PR00133">
    <property type="entry name" value="GLHYDRLASE3"/>
</dbReference>
<reference evidence="6" key="1">
    <citation type="journal article" date="2011" name="Science">
        <title>Metagenomic discovery of biomass-degrading genes and genomes from cow rumen.</title>
        <authorList>
            <person name="Hess M."/>
            <person name="Sczyrba A."/>
            <person name="Egan R."/>
            <person name="Kim T.W."/>
            <person name="Chokhawala H."/>
            <person name="Schroth G."/>
            <person name="Luo S."/>
            <person name="Clark D.S."/>
            <person name="Chen F."/>
            <person name="Zhang T."/>
            <person name="Mackie R.I."/>
            <person name="Pennacchio L.A."/>
            <person name="Tringe S.G."/>
            <person name="Visel A."/>
            <person name="Woyke T."/>
            <person name="Wang Z."/>
            <person name="Rubin E.M."/>
        </authorList>
    </citation>
    <scope>NUCLEOTIDE SEQUENCE</scope>
</reference>
<gene>
    <name evidence="6" type="ORF">SARM_0088</name>
</gene>
<dbReference type="InterPro" id="IPR050288">
    <property type="entry name" value="Cellulose_deg_GH3"/>
</dbReference>
<evidence type="ECO:0000256" key="1">
    <source>
        <dbReference type="ARBA" id="ARBA00005336"/>
    </source>
</evidence>
<feature type="non-terminal residue" evidence="6">
    <location>
        <position position="1"/>
    </location>
</feature>
<sequence>LCIMKKILLFILVMTANVAVLAQGITLRQDNIDEVLSELTLKEKAELVVGAGYKSMLAGMTGAKVAVPGAAGMTRAIPRLGIPAIVLSDGPAGVRIEPRRKGTTDSFYCTGFPIGSLLSSTWNTEIVERVGAAIGNEALEYGVDVLLAPGMNIQRNPLCGRNFEYYSEDPLLSGKMAASYIRGVQSQGVGTSIKHFAANNQETNRFWNDSRVSEDVLRNIYLRNFEIAVREAAPWTVMASYNRLNGIHTQEDKWLLTDVLRNEWNYEGLVMTDWTGKRNTAAQIQAGCDLMEPGKRSQIRELVRKVKRGELSEADLDICVRRVLELVVKTPVFKGYKRSLKPDLASHAVVAREAAEEGIVLLKNDHSALPLARGTVAALFGVGSYQLLAGGTGSGHVHRPYVTQLNDALAHEGIKVFEPLAALYRRHIMDNPPKKSLLSGMLGSPAAPEMPVSHAALESAAAGADLAVITLSRQAGEGGDRHLDDDFLLSDPEIRLLTDACEVFHSLGKKVIVVLNVGGVVETASWKQLPDAIVLGWQPGQEGGSALARILSGSVCPSGKLPVTFPIDYFDLPSSANFPFDYSGRNSMSAGSEKENDVKNVGYTVYEEGFDVGYRYFSQPGAPAVSYPFGFGLSYTSFEVSEPVFSGDTVSISVKNVGAVAGKEVVMILDPVLRAFGKTRLLQPGETETLILTLAELDTTHFVIEQRGSYGCGAYSSVSLRLMKSARALPFSMPFASRARSVTCRSNVLSAVSALTPVSPMI</sequence>
<dbReference type="InterPro" id="IPR017853">
    <property type="entry name" value="GH"/>
</dbReference>
<dbReference type="InterPro" id="IPR013783">
    <property type="entry name" value="Ig-like_fold"/>
</dbReference>
<keyword evidence="3" id="KW-0119">Carbohydrate metabolism</keyword>
<evidence type="ECO:0000256" key="2">
    <source>
        <dbReference type="ARBA" id="ARBA00022801"/>
    </source>
</evidence>
<name>E9NSQ9_9ZZZZ</name>
<dbReference type="PROSITE" id="PS00775">
    <property type="entry name" value="GLYCOSYL_HYDROL_F3"/>
    <property type="match status" value="1"/>
</dbReference>
<dbReference type="SUPFAM" id="SSF52279">
    <property type="entry name" value="Beta-D-glucan exohydrolase, C-terminal domain"/>
    <property type="match status" value="1"/>
</dbReference>
<dbReference type="GO" id="GO:0004553">
    <property type="term" value="F:hydrolase activity, hydrolyzing O-glycosyl compounds"/>
    <property type="evidence" value="ECO:0007669"/>
    <property type="project" value="InterPro"/>
</dbReference>
<feature type="non-terminal residue" evidence="6">
    <location>
        <position position="762"/>
    </location>
</feature>
<dbReference type="Pfam" id="PF00933">
    <property type="entry name" value="Glyco_hydro_3"/>
    <property type="match status" value="1"/>
</dbReference>
<accession>E9NSQ9</accession>
<evidence type="ECO:0000259" key="5">
    <source>
        <dbReference type="Pfam" id="PF01915"/>
    </source>
</evidence>
<dbReference type="Gene3D" id="3.20.20.300">
    <property type="entry name" value="Glycoside hydrolase, family 3, N-terminal domain"/>
    <property type="match status" value="1"/>
</dbReference>
<keyword evidence="2" id="KW-0378">Hydrolase</keyword>
<evidence type="ECO:0000259" key="4">
    <source>
        <dbReference type="Pfam" id="PF00933"/>
    </source>
</evidence>
<dbReference type="AlphaFoldDB" id="E9NSQ9"/>